<dbReference type="InterPro" id="IPR001650">
    <property type="entry name" value="Helicase_C-like"/>
</dbReference>
<keyword evidence="12" id="KW-1185">Reference proteome</keyword>
<dbReference type="InterPro" id="IPR052511">
    <property type="entry name" value="ATP-dep_Helicase"/>
</dbReference>
<dbReference type="STRING" id="1688.BCUN_0154"/>
<keyword evidence="7" id="KW-0234">DNA repair</keyword>
<dbReference type="GO" id="GO:0005524">
    <property type="term" value="F:ATP binding"/>
    <property type="evidence" value="ECO:0007669"/>
    <property type="project" value="UniProtKB-KW"/>
</dbReference>
<evidence type="ECO:0000256" key="4">
    <source>
        <dbReference type="ARBA" id="ARBA00022806"/>
    </source>
</evidence>
<dbReference type="InterPro" id="IPR045628">
    <property type="entry name" value="Lhr_WH_dom"/>
</dbReference>
<dbReference type="Pfam" id="PF23235">
    <property type="entry name" value="WHD_3rd_Lhr"/>
    <property type="match status" value="1"/>
</dbReference>
<evidence type="ECO:0000256" key="8">
    <source>
        <dbReference type="ARBA" id="ARBA00023235"/>
    </source>
</evidence>
<keyword evidence="6" id="KW-0238">DNA-binding</keyword>
<dbReference type="PANTHER" id="PTHR47962">
    <property type="entry name" value="ATP-DEPENDENT HELICASE LHR-RELATED-RELATED"/>
    <property type="match status" value="1"/>
</dbReference>
<dbReference type="PROSITE" id="PS51192">
    <property type="entry name" value="HELICASE_ATP_BIND_1"/>
    <property type="match status" value="1"/>
</dbReference>
<evidence type="ECO:0000256" key="5">
    <source>
        <dbReference type="ARBA" id="ARBA00022840"/>
    </source>
</evidence>
<evidence type="ECO:0000256" key="2">
    <source>
        <dbReference type="ARBA" id="ARBA00022763"/>
    </source>
</evidence>
<dbReference type="InterPro" id="IPR055368">
    <property type="entry name" value="WH3_Lhr"/>
</dbReference>
<dbReference type="InterPro" id="IPR011545">
    <property type="entry name" value="DEAD/DEAH_box_helicase_dom"/>
</dbReference>
<dbReference type="PROSITE" id="PS51194">
    <property type="entry name" value="HELICASE_CTER"/>
    <property type="match status" value="1"/>
</dbReference>
<dbReference type="Pfam" id="PF23234">
    <property type="entry name" value="WHD_4th_Lhr"/>
    <property type="match status" value="1"/>
</dbReference>
<evidence type="ECO:0000259" key="10">
    <source>
        <dbReference type="PROSITE" id="PS51194"/>
    </source>
</evidence>
<dbReference type="Proteomes" id="UP000029067">
    <property type="component" value="Unassembled WGS sequence"/>
</dbReference>
<dbReference type="PANTHER" id="PTHR47962:SF5">
    <property type="entry name" value="ATP-DEPENDENT HELICASE LHR-RELATED"/>
    <property type="match status" value="1"/>
</dbReference>
<dbReference type="EMBL" id="JGYV01000001">
    <property type="protein sequence ID" value="KFI65659.1"/>
    <property type="molecule type" value="Genomic_DNA"/>
</dbReference>
<evidence type="ECO:0000256" key="3">
    <source>
        <dbReference type="ARBA" id="ARBA00022801"/>
    </source>
</evidence>
<keyword evidence="8" id="KW-0413">Isomerase</keyword>
<dbReference type="InterPro" id="IPR027417">
    <property type="entry name" value="P-loop_NTPase"/>
</dbReference>
<keyword evidence="1" id="KW-0547">Nucleotide-binding</keyword>
<dbReference type="SMART" id="SM00487">
    <property type="entry name" value="DEXDc"/>
    <property type="match status" value="1"/>
</dbReference>
<dbReference type="GO" id="GO:0003677">
    <property type="term" value="F:DNA binding"/>
    <property type="evidence" value="ECO:0007669"/>
    <property type="project" value="UniProtKB-KW"/>
</dbReference>
<evidence type="ECO:0000256" key="7">
    <source>
        <dbReference type="ARBA" id="ARBA00023204"/>
    </source>
</evidence>
<evidence type="ECO:0000256" key="6">
    <source>
        <dbReference type="ARBA" id="ARBA00023125"/>
    </source>
</evidence>
<keyword evidence="2" id="KW-0227">DNA damage</keyword>
<dbReference type="Pfam" id="PF19306">
    <property type="entry name" value="WHD_Lhr"/>
    <property type="match status" value="1"/>
</dbReference>
<dbReference type="OrthoDB" id="9815222at2"/>
<keyword evidence="4 11" id="KW-0347">Helicase</keyword>
<protein>
    <submittedName>
        <fullName evidence="11">ATP-dependent helicase II</fullName>
    </submittedName>
</protein>
<organism evidence="11 12">
    <name type="scientific">Bifidobacterium cuniculi</name>
    <dbReference type="NCBI Taxonomy" id="1688"/>
    <lineage>
        <taxon>Bacteria</taxon>
        <taxon>Bacillati</taxon>
        <taxon>Actinomycetota</taxon>
        <taxon>Actinomycetes</taxon>
        <taxon>Bifidobacteriales</taxon>
        <taxon>Bifidobacteriaceae</taxon>
        <taxon>Bifidobacterium</taxon>
    </lineage>
</organism>
<dbReference type="SUPFAM" id="SSF52540">
    <property type="entry name" value="P-loop containing nucleoside triphosphate hydrolases"/>
    <property type="match status" value="1"/>
</dbReference>
<dbReference type="GO" id="GO:0006281">
    <property type="term" value="P:DNA repair"/>
    <property type="evidence" value="ECO:0007669"/>
    <property type="project" value="UniProtKB-KW"/>
</dbReference>
<reference evidence="11 12" key="1">
    <citation type="submission" date="2014-03" db="EMBL/GenBank/DDBJ databases">
        <title>Genomics of Bifidobacteria.</title>
        <authorList>
            <person name="Ventura M."/>
            <person name="Milani C."/>
            <person name="Lugli G.A."/>
        </authorList>
    </citation>
    <scope>NUCLEOTIDE SEQUENCE [LARGE SCALE GENOMIC DNA]</scope>
    <source>
        <strain evidence="11 12">LMG 10738</strain>
    </source>
</reference>
<keyword evidence="3" id="KW-0378">Hydrolase</keyword>
<accession>A0A087B3Q9</accession>
<dbReference type="SMART" id="SM00490">
    <property type="entry name" value="HELICc"/>
    <property type="match status" value="1"/>
</dbReference>
<sequence length="1497" mass="161851">MCECLELFSEPTRAWFRSAFGMPTRAQELAWPLIASGQNALVIAPTGSGKTLAAFLWAIDSLMRAKAAAPAAKTGPRRKRRNRGVGVLYLSPIKALGVDVARNLERPLEGIARMAEDQGTLFPPVTVAMRSGDTSAQERRKIASDPPDILVTTPESLYLMLTSKAREALRTVHTVIVDEVHAVAGSKRGAHLALSLERLDALLQRPAQRIGLSATVNPVQEAAHFLGGAHPVQVAHAEGRPELDLRIVDCTQRDAPRLPAPAQPACISGVTPAMERLARRKQGEDHVQMPPIAPAAAPSTSGASVWPAVQRSILDEILAHRTTLVFVNSRGLAERLTAQLNDLYAQRQGKDTAGGDPEPAHYRSSFGSTSMLVGSVQDADAIAMAHHGSVSKDRRKQIEERLKAGRLKCVVATSSLELGIDMGSVDLVIQVAPPLSISSGLQRVGRADHRVGGTSHALIYPLTRDQIIGAAASVEGMLDGSIEALHVPQAPLDVLAQQTVAAASLELLPVEQWWDTVRAAYPYARLDRDLFDSTVGMLTGAYHSESFSAFRPPLMLDTDSGMLTARPGAQRLAVTSGGTIPDRGMYTVVLPEADAGKGPRRVGELDEEMVYESRIGDVIALGTSTWQIQEITNDRVVVTPAPGRSARLPFWHGDQAGRDYADGLALGEWTGAVSRGLLAEDDHPRLNDAVLERLRHDGCDSHAADQLAGFLAEQRAATGTIPDATHLVVERCRDEEQDWRVIIHSPFGRRVHEPWALAIDARLRQRHGFDGQVFAADDGIVMRLPDGDGAIDIAGLIAMDPQDAARMVERQVDGSVLFAARFRECAARALFMPRADPGRRVPLWQQRLRAAQLLAAARTQRNFPLVVETARECLQDVYDVPALKEVLTRISQGRITIHDCTTAVPSPFADRLLFGFVGSVMYAGDMPQAERDARLLAMDPEVLGRLLGDDELPAVLDGQVIDETGERLAARTFWNELVADDVAGRVHRYLETHVPFIADSMIADLGLPAQVVLEELHRLERQGDAMTGRFDDRLPQGVPQWVAADVLRTIRSKSLAKARKAVRPVDGVQFQSFVLRQQGVGSAGGESYEGTDGVLRAIEQLEGVALPLATWENQVLPARVRDYAPMMLDELIAAGDVVWVGEGASDHGVDTVRLFGTGSVQLQALVQAQPPAGTQEDGLSIEDAIMQVLAAGGAYGAMELEERARQRWQEGPAPLVDPTTGEMRPGHWSTGAFTTALWSLAGQGRVTDSTLAMLRGVRPGTSRAMRPRRRARVAMPVAMPALAGMWSKIPCADQDVPAEQVAIDTVELLLDRYGVVSQPIVEQARIPGGFSGLYPVLRRMEDRGKLMRGMFVQGFGAAQFARRQVVDLLRGGEGAALTVALEVTDPASLYGGALAWPVRDDSDAVRPQRKAGGTVVLHGGDVVFYAARGTGRMATFREGESLLRPACAALADACRRSDTGVTLKECDGRPLTQPQPVTPFLRAAGFTPCPQGLRLYR</sequence>
<name>A0A087B3Q9_9BIFI</name>
<keyword evidence="5" id="KW-0067">ATP-binding</keyword>
<gene>
    <name evidence="11" type="ORF">BCUN_0154</name>
</gene>
<dbReference type="GO" id="GO:0004386">
    <property type="term" value="F:helicase activity"/>
    <property type="evidence" value="ECO:0007669"/>
    <property type="project" value="UniProtKB-KW"/>
</dbReference>
<dbReference type="InterPro" id="IPR013701">
    <property type="entry name" value="Lhr-like_DEAD/DEAH_assoc"/>
</dbReference>
<comment type="caution">
    <text evidence="11">The sequence shown here is derived from an EMBL/GenBank/DDBJ whole genome shotgun (WGS) entry which is preliminary data.</text>
</comment>
<dbReference type="RefSeq" id="WP_033515796.1">
    <property type="nucleotide sequence ID" value="NZ_JGYV01000001.1"/>
</dbReference>
<feature type="domain" description="Helicase ATP-binding" evidence="9">
    <location>
        <begin position="31"/>
        <end position="234"/>
    </location>
</feature>
<dbReference type="InterPro" id="IPR055367">
    <property type="entry name" value="WH4_Lhr"/>
</dbReference>
<evidence type="ECO:0000313" key="11">
    <source>
        <dbReference type="EMBL" id="KFI65659.1"/>
    </source>
</evidence>
<dbReference type="Pfam" id="PF00271">
    <property type="entry name" value="Helicase_C"/>
    <property type="match status" value="1"/>
</dbReference>
<dbReference type="CDD" id="cd17922">
    <property type="entry name" value="DEXHc_LHR-like"/>
    <property type="match status" value="1"/>
</dbReference>
<dbReference type="Pfam" id="PF00270">
    <property type="entry name" value="DEAD"/>
    <property type="match status" value="1"/>
</dbReference>
<dbReference type="Gene3D" id="3.40.50.300">
    <property type="entry name" value="P-loop containing nucleotide triphosphate hydrolases"/>
    <property type="match status" value="2"/>
</dbReference>
<dbReference type="eggNOG" id="COG1201">
    <property type="taxonomic scope" value="Bacteria"/>
</dbReference>
<proteinExistence type="predicted"/>
<evidence type="ECO:0000313" key="12">
    <source>
        <dbReference type="Proteomes" id="UP000029067"/>
    </source>
</evidence>
<evidence type="ECO:0000259" key="9">
    <source>
        <dbReference type="PROSITE" id="PS51192"/>
    </source>
</evidence>
<dbReference type="GO" id="GO:0016887">
    <property type="term" value="F:ATP hydrolysis activity"/>
    <property type="evidence" value="ECO:0007669"/>
    <property type="project" value="TreeGrafter"/>
</dbReference>
<dbReference type="InterPro" id="IPR014001">
    <property type="entry name" value="Helicase_ATP-bd"/>
</dbReference>
<dbReference type="Pfam" id="PF08494">
    <property type="entry name" value="DEAD_assoc"/>
    <property type="match status" value="1"/>
</dbReference>
<evidence type="ECO:0000256" key="1">
    <source>
        <dbReference type="ARBA" id="ARBA00022741"/>
    </source>
</evidence>
<feature type="domain" description="Helicase C-terminal" evidence="10">
    <location>
        <begin position="312"/>
        <end position="493"/>
    </location>
</feature>